<name>I0EP19_HELC0</name>
<keyword evidence="9" id="KW-1185">Reference proteome</keyword>
<evidence type="ECO:0000256" key="2">
    <source>
        <dbReference type="ARBA" id="ARBA00006680"/>
    </source>
</evidence>
<dbReference type="InterPro" id="IPR010173">
    <property type="entry name" value="CRISPR-assoc_Csm5"/>
</dbReference>
<reference evidence="9" key="1">
    <citation type="submission" date="2012-04" db="EMBL/GenBank/DDBJ databases">
        <title>Complete genome sequence of Helicobacter cetorum strain MIT 00-7128.</title>
        <authorList>
            <person name="Kersulyte D."/>
            <person name="Berg D.E."/>
        </authorList>
    </citation>
    <scope>NUCLEOTIDE SEQUENCE [LARGE SCALE GENOMIC DNA]</scope>
    <source>
        <strain evidence="9">MIT 00-7128</strain>
    </source>
</reference>
<evidence type="ECO:0000259" key="7">
    <source>
        <dbReference type="Pfam" id="PF03787"/>
    </source>
</evidence>
<dbReference type="Pfam" id="PF03787">
    <property type="entry name" value="RAMPs"/>
    <property type="match status" value="1"/>
</dbReference>
<dbReference type="PANTHER" id="PTHR38007">
    <property type="entry name" value="CRISPR SYSTEM CMS PROTEIN CSM5"/>
    <property type="match status" value="1"/>
</dbReference>
<keyword evidence="4" id="KW-0694">RNA-binding</keyword>
<dbReference type="PANTHER" id="PTHR38007:SF1">
    <property type="entry name" value="CRISPR SYSTEM CMS PROTEIN CSM5"/>
    <property type="match status" value="1"/>
</dbReference>
<dbReference type="STRING" id="182217.HCW_07150"/>
<accession>I0EP19</accession>
<dbReference type="Proteomes" id="UP000005010">
    <property type="component" value="Chromosome"/>
</dbReference>
<dbReference type="NCBIfam" id="TIGR01899">
    <property type="entry name" value="cas_TM1807_csm5"/>
    <property type="match status" value="1"/>
</dbReference>
<evidence type="ECO:0000313" key="9">
    <source>
        <dbReference type="Proteomes" id="UP000005010"/>
    </source>
</evidence>
<dbReference type="PATRIC" id="fig|182217.3.peg.1512"/>
<evidence type="ECO:0000256" key="4">
    <source>
        <dbReference type="ARBA" id="ARBA00022884"/>
    </source>
</evidence>
<comment type="similarity">
    <text evidence="2">Belongs to the CRISPR-associated Csm5 family.</text>
</comment>
<feature type="domain" description="CRISPR type III-associated protein" evidence="7">
    <location>
        <begin position="14"/>
        <end position="266"/>
    </location>
</feature>
<dbReference type="eggNOG" id="COG1332">
    <property type="taxonomic scope" value="Bacteria"/>
</dbReference>
<dbReference type="AlphaFoldDB" id="I0EP19"/>
<dbReference type="KEGG" id="hce:HCW_07150"/>
<dbReference type="HOGENOM" id="CLU_036878_2_0_7"/>
<evidence type="ECO:0000256" key="6">
    <source>
        <dbReference type="ARBA" id="ARBA00031720"/>
    </source>
</evidence>
<dbReference type="EMBL" id="CP003479">
    <property type="protein sequence ID" value="AFI04688.1"/>
    <property type="molecule type" value="Genomic_DNA"/>
</dbReference>
<evidence type="ECO:0000256" key="3">
    <source>
        <dbReference type="ARBA" id="ARBA00016113"/>
    </source>
</evidence>
<organism evidence="8 9">
    <name type="scientific">Helicobacter cetorum (strain ATCC BAA-429 / MIT 00-7128)</name>
    <dbReference type="NCBI Taxonomy" id="182217"/>
    <lineage>
        <taxon>Bacteria</taxon>
        <taxon>Pseudomonadati</taxon>
        <taxon>Campylobacterota</taxon>
        <taxon>Epsilonproteobacteria</taxon>
        <taxon>Campylobacterales</taxon>
        <taxon>Helicobacteraceae</taxon>
        <taxon>Helicobacter</taxon>
    </lineage>
</organism>
<keyword evidence="5" id="KW-0051">Antiviral defense</keyword>
<dbReference type="GO" id="GO:0051607">
    <property type="term" value="P:defense response to virus"/>
    <property type="evidence" value="ECO:0007669"/>
    <property type="project" value="UniProtKB-KW"/>
</dbReference>
<protein>
    <recommendedName>
        <fullName evidence="3">CRISPR system Cms protein Csm5</fullName>
    </recommendedName>
    <alternativeName>
        <fullName evidence="6">CRISPR type III A-associated protein Csm5</fullName>
    </alternativeName>
</protein>
<dbReference type="RefSeq" id="WP_014661555.1">
    <property type="nucleotide sequence ID" value="NC_017737.1"/>
</dbReference>
<gene>
    <name evidence="8" type="ordered locus">HCW_07150</name>
</gene>
<evidence type="ECO:0000256" key="1">
    <source>
        <dbReference type="ARBA" id="ARBA00003088"/>
    </source>
</evidence>
<dbReference type="InterPro" id="IPR005537">
    <property type="entry name" value="RAMP_III_fam"/>
</dbReference>
<comment type="function">
    <text evidence="1">This subunit might be involved in maturation of a crRNA intermediate to its mature form.</text>
</comment>
<evidence type="ECO:0000313" key="8">
    <source>
        <dbReference type="EMBL" id="AFI04688.1"/>
    </source>
</evidence>
<dbReference type="GO" id="GO:0003723">
    <property type="term" value="F:RNA binding"/>
    <property type="evidence" value="ECO:0007669"/>
    <property type="project" value="UniProtKB-KW"/>
</dbReference>
<sequence>MPNKAHKTIYKYKVSVLSPIHIGSGNSFELNYNMFYKNNSLYLCDEFKLMDYFLTKNPKLEYFEKEKMLLKFTEFIKNSKEIPFIRKIENNFILRNKPLLEHISSQVIKDNQILSLPYIPGSSIKGGLRTAILNGIVPGKENNKIIFNQTRNSDCQKIFNALDNKKFFKNNSLNKDRFKPNDEDFINVFKDLYISDSQSLKTKVYQSINMKKLKDHQDKRKNGNIERCKNFLECIIPEQTFEITITDKNSNKIFENLDNICTDFYKKWFEEEDYYFLDKDNKKEKDSKEEKDENKKNEYYNFLNKEQWSIIKEKVEKTKNGFLLNVGRFSGAERKTLNDYRRIQNSKAFNKDNKKDTSTTSARTYVLSSPKEVTNEKFYTNKLLPFGWLLFEKIN</sequence>
<evidence type="ECO:0000256" key="5">
    <source>
        <dbReference type="ARBA" id="ARBA00023118"/>
    </source>
</evidence>
<proteinExistence type="inferred from homology"/>